<name>A0A4P8XJD0_9BACL</name>
<evidence type="ECO:0000313" key="1">
    <source>
        <dbReference type="EMBL" id="QCT01640.1"/>
    </source>
</evidence>
<dbReference type="Proteomes" id="UP000300879">
    <property type="component" value="Chromosome"/>
</dbReference>
<evidence type="ECO:0000313" key="2">
    <source>
        <dbReference type="Proteomes" id="UP000300879"/>
    </source>
</evidence>
<protein>
    <submittedName>
        <fullName evidence="1">Rhs family protein</fullName>
    </submittedName>
</protein>
<keyword evidence="2" id="KW-1185">Reference proteome</keyword>
<gene>
    <name evidence="1" type="ORF">E6C60_0920</name>
</gene>
<sequence length="82" mass="9078">MKFGLATNRLSTEASKNNPVIALEREQHKVINQAQRGIDAANQLPLDNIISNSKILRDAGISEDIVNDITNKALNHMKNTLK</sequence>
<dbReference type="AlphaFoldDB" id="A0A4P8XJD0"/>
<reference evidence="1 2" key="1">
    <citation type="submission" date="2019-05" db="EMBL/GenBank/DDBJ databases">
        <authorList>
            <person name="Chen C."/>
        </authorList>
    </citation>
    <scope>NUCLEOTIDE SEQUENCE [LARGE SCALE GENOMIC DNA]</scope>
    <source>
        <strain evidence="1 2">HB172198</strain>
    </source>
</reference>
<accession>A0A4P8XJD0</accession>
<proteinExistence type="predicted"/>
<dbReference type="KEGG" id="palo:E6C60_0920"/>
<dbReference type="EMBL" id="CP040396">
    <property type="protein sequence ID" value="QCT01640.1"/>
    <property type="molecule type" value="Genomic_DNA"/>
</dbReference>
<dbReference type="RefSeq" id="WP_138224743.1">
    <property type="nucleotide sequence ID" value="NZ_CP040396.1"/>
</dbReference>
<organism evidence="1 2">
    <name type="scientific">Paenibacillus algicola</name>
    <dbReference type="NCBI Taxonomy" id="2565926"/>
    <lineage>
        <taxon>Bacteria</taxon>
        <taxon>Bacillati</taxon>
        <taxon>Bacillota</taxon>
        <taxon>Bacilli</taxon>
        <taxon>Bacillales</taxon>
        <taxon>Paenibacillaceae</taxon>
        <taxon>Paenibacillus</taxon>
    </lineage>
</organism>